<dbReference type="PROSITE" id="PS50071">
    <property type="entry name" value="HOMEOBOX_2"/>
    <property type="match status" value="1"/>
</dbReference>
<dbReference type="SUPFAM" id="SSF46689">
    <property type="entry name" value="Homeodomain-like"/>
    <property type="match status" value="1"/>
</dbReference>
<evidence type="ECO:0000259" key="8">
    <source>
        <dbReference type="PROSITE" id="PS50071"/>
    </source>
</evidence>
<gene>
    <name evidence="9" type="ORF">NKR23_g7928</name>
</gene>
<organism evidence="9 10">
    <name type="scientific">Pleurostoma richardsiae</name>
    <dbReference type="NCBI Taxonomy" id="41990"/>
    <lineage>
        <taxon>Eukaryota</taxon>
        <taxon>Fungi</taxon>
        <taxon>Dikarya</taxon>
        <taxon>Ascomycota</taxon>
        <taxon>Pezizomycotina</taxon>
        <taxon>Sordariomycetes</taxon>
        <taxon>Sordariomycetidae</taxon>
        <taxon>Calosphaeriales</taxon>
        <taxon>Pleurostomataceae</taxon>
        <taxon>Pleurostoma</taxon>
    </lineage>
</organism>
<comment type="subcellular location">
    <subcellularLocation>
        <location evidence="1 5 6">Nucleus</location>
    </subcellularLocation>
</comment>
<dbReference type="PANTHER" id="PTHR24208">
    <property type="entry name" value="LIM/HOMEOBOX PROTEIN LHX"/>
    <property type="match status" value="1"/>
</dbReference>
<dbReference type="EMBL" id="JANBVO010000026">
    <property type="protein sequence ID" value="KAJ9139420.1"/>
    <property type="molecule type" value="Genomic_DNA"/>
</dbReference>
<keyword evidence="3 5" id="KW-0371">Homeobox</keyword>
<evidence type="ECO:0000256" key="3">
    <source>
        <dbReference type="ARBA" id="ARBA00023155"/>
    </source>
</evidence>
<reference evidence="9" key="1">
    <citation type="submission" date="2022-07" db="EMBL/GenBank/DDBJ databases">
        <title>Fungi with potential for degradation of polypropylene.</title>
        <authorList>
            <person name="Gostincar C."/>
        </authorList>
    </citation>
    <scope>NUCLEOTIDE SEQUENCE</scope>
    <source>
        <strain evidence="9">EXF-13308</strain>
    </source>
</reference>
<dbReference type="InterPro" id="IPR001356">
    <property type="entry name" value="HD"/>
</dbReference>
<comment type="caution">
    <text evidence="9">The sequence shown here is derived from an EMBL/GenBank/DDBJ whole genome shotgun (WGS) entry which is preliminary data.</text>
</comment>
<evidence type="ECO:0000256" key="2">
    <source>
        <dbReference type="ARBA" id="ARBA00023125"/>
    </source>
</evidence>
<dbReference type="InterPro" id="IPR050453">
    <property type="entry name" value="LIM_Homeobox_TF"/>
</dbReference>
<feature type="region of interest" description="Disordered" evidence="7">
    <location>
        <begin position="554"/>
        <end position="584"/>
    </location>
</feature>
<dbReference type="PANTHER" id="PTHR24208:SF166">
    <property type="entry name" value="LIM HOMEOBOX TRANSCRIPTION FACTOR 1 ALPHA, ISOFORM B"/>
    <property type="match status" value="1"/>
</dbReference>
<feature type="compositionally biased region" description="Low complexity" evidence="7">
    <location>
        <begin position="638"/>
        <end position="650"/>
    </location>
</feature>
<dbReference type="GO" id="GO:0005634">
    <property type="term" value="C:nucleus"/>
    <property type="evidence" value="ECO:0007669"/>
    <property type="project" value="UniProtKB-SubCell"/>
</dbReference>
<keyword evidence="10" id="KW-1185">Reference proteome</keyword>
<name>A0AA38RK78_9PEZI</name>
<evidence type="ECO:0000313" key="9">
    <source>
        <dbReference type="EMBL" id="KAJ9139420.1"/>
    </source>
</evidence>
<feature type="region of interest" description="Disordered" evidence="7">
    <location>
        <begin position="518"/>
        <end position="539"/>
    </location>
</feature>
<evidence type="ECO:0000313" key="10">
    <source>
        <dbReference type="Proteomes" id="UP001174694"/>
    </source>
</evidence>
<feature type="domain" description="Homeobox" evidence="8">
    <location>
        <begin position="222"/>
        <end position="283"/>
    </location>
</feature>
<feature type="compositionally biased region" description="Polar residues" evidence="7">
    <location>
        <begin position="69"/>
        <end position="82"/>
    </location>
</feature>
<feature type="compositionally biased region" description="Polar residues" evidence="7">
    <location>
        <begin position="449"/>
        <end position="458"/>
    </location>
</feature>
<dbReference type="GO" id="GO:0000977">
    <property type="term" value="F:RNA polymerase II transcription regulatory region sequence-specific DNA binding"/>
    <property type="evidence" value="ECO:0007669"/>
    <property type="project" value="TreeGrafter"/>
</dbReference>
<keyword evidence="4 5" id="KW-0539">Nucleus</keyword>
<feature type="region of interest" description="Disordered" evidence="7">
    <location>
        <begin position="376"/>
        <end position="458"/>
    </location>
</feature>
<feature type="region of interest" description="Disordered" evidence="7">
    <location>
        <begin position="69"/>
        <end position="187"/>
    </location>
</feature>
<dbReference type="InterPro" id="IPR009057">
    <property type="entry name" value="Homeodomain-like_sf"/>
</dbReference>
<dbReference type="AlphaFoldDB" id="A0AA38RK78"/>
<feature type="region of interest" description="Disordered" evidence="7">
    <location>
        <begin position="638"/>
        <end position="706"/>
    </location>
</feature>
<sequence length="706" mass="76324">MLVTRQLDTEQSPWPIHKLQTIFQKTKTGSRMSNNYDAPLSTQPDWPGQYSFLPPGDSNIFAQSYDHVTASNGGADSQSQPRSADDTNPLDILPKTEPDSLTSPLAHRRSLDPLGLRQAKPPTPIQEQAGRQGDIYTQKSSDVGHDESLLSTDTPGMSLGSHPLSLLSVPGQGPEIPPTQPEGEDQLGVKEEEEEMMDDDEMVEGEVEAAAQPQTAAERTAQRRKMKRFRLTHQQTRFLMSEFAKQPHPDAAHRERLSREIPGLSPRQVQVWFQNRRAKIKRLTADDRDRMIKMRAVPDDFDNVQALHSPYGAVHGLGTPITSPVDFGAPSYADHMMRPLMVDVRRQEGDDHLSPTSLTPGFGSIGFGSSATMSTPDILSPLSPTSNDRYGYSSHLTTGPLSAGQRTSNPFARQSSFDTGMQMHSSHRHQMRPLQPLQLRDTMSRSRSDTLQSPLRTSMSWKGDSIDYTTYHGSGSPPIGGRSQSVYQAEGLGGASTTLGGYDSSTYSGSTVQSPTHINYPTFQSSSLQQSQSRSRLRAASATLPLGLDLRTHYRSLNPGSQGISSTQSSGTHRSVSSNYAASSYPSAPLTAPIDFSMPRTPGAYRATGHQDYSMPQLSAPIAPASDFSQAFQASMAASSSSSARTPMRDTFGGGGGGGHSGDHRRSSGDDYTAEGLSAGMKRKRSFTLPQGGSATGSGQAYGGTT</sequence>
<accession>A0AA38RK78</accession>
<feature type="DNA-binding region" description="Homeobox" evidence="5">
    <location>
        <begin position="224"/>
        <end position="284"/>
    </location>
</feature>
<evidence type="ECO:0000256" key="1">
    <source>
        <dbReference type="ARBA" id="ARBA00004123"/>
    </source>
</evidence>
<feature type="compositionally biased region" description="Polar residues" evidence="7">
    <location>
        <begin position="376"/>
        <end position="424"/>
    </location>
</feature>
<dbReference type="Proteomes" id="UP001174694">
    <property type="component" value="Unassembled WGS sequence"/>
</dbReference>
<protein>
    <submittedName>
        <fullName evidence="9">Homeobox-leucine zipper protein HDG5</fullName>
    </submittedName>
</protein>
<dbReference type="Pfam" id="PF00046">
    <property type="entry name" value="Homeodomain"/>
    <property type="match status" value="1"/>
</dbReference>
<dbReference type="Gene3D" id="1.10.10.60">
    <property type="entry name" value="Homeodomain-like"/>
    <property type="match status" value="1"/>
</dbReference>
<evidence type="ECO:0000256" key="5">
    <source>
        <dbReference type="PROSITE-ProRule" id="PRU00108"/>
    </source>
</evidence>
<dbReference type="SMART" id="SM00389">
    <property type="entry name" value="HOX"/>
    <property type="match status" value="1"/>
</dbReference>
<feature type="compositionally biased region" description="Low complexity" evidence="7">
    <location>
        <begin position="524"/>
        <end position="539"/>
    </location>
</feature>
<evidence type="ECO:0000256" key="6">
    <source>
        <dbReference type="RuleBase" id="RU000682"/>
    </source>
</evidence>
<keyword evidence="2 5" id="KW-0238">DNA-binding</keyword>
<evidence type="ECO:0000256" key="7">
    <source>
        <dbReference type="SAM" id="MobiDB-lite"/>
    </source>
</evidence>
<dbReference type="CDD" id="cd00086">
    <property type="entry name" value="homeodomain"/>
    <property type="match status" value="1"/>
</dbReference>
<feature type="compositionally biased region" description="Low complexity" evidence="7">
    <location>
        <begin position="560"/>
        <end position="584"/>
    </location>
</feature>
<feature type="compositionally biased region" description="Gly residues" evidence="7">
    <location>
        <begin position="694"/>
        <end position="706"/>
    </location>
</feature>
<proteinExistence type="predicted"/>
<evidence type="ECO:0000256" key="4">
    <source>
        <dbReference type="ARBA" id="ARBA00023242"/>
    </source>
</evidence>
<dbReference type="GO" id="GO:0000981">
    <property type="term" value="F:DNA-binding transcription factor activity, RNA polymerase II-specific"/>
    <property type="evidence" value="ECO:0007669"/>
    <property type="project" value="TreeGrafter"/>
</dbReference>